<evidence type="ECO:0000313" key="4">
    <source>
        <dbReference type="Proteomes" id="UP000009134"/>
    </source>
</evidence>
<evidence type="ECO:0000313" key="3">
    <source>
        <dbReference type="EMBL" id="ABD27567.1"/>
    </source>
</evidence>
<reference evidence="4" key="1">
    <citation type="submission" date="2006-01" db="EMBL/GenBank/DDBJ databases">
        <title>Complete sequence of Novosphingobium aromaticivorans DSM 12444.</title>
        <authorList>
            <consortium name="US DOE Joint Genome Institute"/>
            <person name="Copeland A."/>
            <person name="Lucas S."/>
            <person name="Lapidus A."/>
            <person name="Barry K."/>
            <person name="Detter J.C."/>
            <person name="Glavina T."/>
            <person name="Hammon N."/>
            <person name="Israni S."/>
            <person name="Pitluck S."/>
            <person name="Chain P."/>
            <person name="Malfatti S."/>
            <person name="Shin M."/>
            <person name="Vergez L."/>
            <person name="Schmutz J."/>
            <person name="Larimer F."/>
            <person name="Land M."/>
            <person name="Kyrpides N."/>
            <person name="Ivanova N."/>
            <person name="Fredrickson J."/>
            <person name="Balkwill D."/>
            <person name="Romine M.F."/>
            <person name="Richardson P."/>
        </authorList>
    </citation>
    <scope>NUCLEOTIDE SEQUENCE [LARGE SCALE GENOMIC DNA]</scope>
    <source>
        <strain evidence="4">ATCC 700278 / DSM 12444 / CCUG 56034 / CIP 105152 / NBRC 16084 / F199</strain>
    </source>
</reference>
<dbReference type="EMBL" id="CP000248">
    <property type="protein sequence ID" value="ABD27567.1"/>
    <property type="molecule type" value="Genomic_DNA"/>
</dbReference>
<dbReference type="Pfam" id="PF13550">
    <property type="entry name" value="Phage-tail_3"/>
    <property type="match status" value="1"/>
</dbReference>
<dbReference type="KEGG" id="nar:Saro_3132"/>
<dbReference type="InterPro" id="IPR056490">
    <property type="entry name" value="Rcc01698_C"/>
</dbReference>
<keyword evidence="4" id="KW-1185">Reference proteome</keyword>
<organism evidence="3 4">
    <name type="scientific">Novosphingobium aromaticivorans (strain ATCC 700278 / DSM 12444 / CCUG 56034 / CIP 105152 / NBRC 16084 / F199)</name>
    <dbReference type="NCBI Taxonomy" id="279238"/>
    <lineage>
        <taxon>Bacteria</taxon>
        <taxon>Pseudomonadati</taxon>
        <taxon>Pseudomonadota</taxon>
        <taxon>Alphaproteobacteria</taxon>
        <taxon>Sphingomonadales</taxon>
        <taxon>Sphingomonadaceae</taxon>
        <taxon>Novosphingobium</taxon>
    </lineage>
</organism>
<feature type="domain" description="Tip attachment protein J" evidence="1">
    <location>
        <begin position="232"/>
        <end position="396"/>
    </location>
</feature>
<gene>
    <name evidence="3" type="ordered locus">Saro_3132</name>
</gene>
<dbReference type="eggNOG" id="ENOG502Z84H">
    <property type="taxonomic scope" value="Bacteria"/>
</dbReference>
<proteinExistence type="predicted"/>
<dbReference type="AlphaFoldDB" id="Q2G3K6"/>
<accession>Q2G3K6</accession>
<name>Q2G3K6_NOVAD</name>
<protein>
    <submittedName>
        <fullName evidence="3">Uncharacterized protein</fullName>
    </submittedName>
</protein>
<evidence type="ECO:0000259" key="2">
    <source>
        <dbReference type="Pfam" id="PF23666"/>
    </source>
</evidence>
<feature type="domain" description="Rcc01698-like C-terminal" evidence="2">
    <location>
        <begin position="490"/>
        <end position="585"/>
    </location>
</feature>
<dbReference type="Pfam" id="PF23666">
    <property type="entry name" value="Rcc01698_C"/>
    <property type="match status" value="1"/>
</dbReference>
<sequence length="734" mass="77433">MLIVMATLILTAVGTALGGPLGGAIGALLGQQVDSAIVGGRKVEGPRLKELSVQTSSYGSSLPLHFGRTRAAGSVIWATELVEHKEKSGGGKGRPSVTSYSYTASFAVALAGRPISGIGRVWADGNLLRGESGDLKVGGTMRIHTGHGDQAADPLLSQAEGAAMNPAYRNTAYVVFEDLELADYGNRLPSLTFEIIADDAPTSVASIIASLLPDADVQELVGETLPGFSIDQGTASDVLAVLSDLSPLSCAVREETVTFRNADEIGSASLPLLPLPTAGGERADDAKIEGWSRKRQALPAARQCVVRYYDTARDYQPGLQRSIGRNSPGDVRSIELPAALSATQARSIAERSARRLTVPGDTMRYRITELDRTFEPGAFVKAQTGDEVWRIDEWEWQADGLMLGLSVVPARSQSASAADPGRSNQSADVLAVPTRITAFEIPWNESDSSTAAIVRVAATAATSAWSGAALYCRQLDETLQSLGSTGRQRAIAGVSATTLAAASPLLLDTTGTVDVELASADFVLGNATWAQLMQGANTALLGGEFVQFARAERVAWATWRLGGLLRGRGGTEHAVATHIVGEAFVLIDENLVAPDLSGIDTATAEIIAIGRGDNEAASSAILNTGLTLRPLMPVHGKATRTSDGGIELQWVRRARGAWTWRDEVDVPLDEGSEQWEVAFSQGTSALRVWLTDESTLLIDAAMADELALAPDGTFLVRQVGRAAMSLRLAIPFPA</sequence>
<dbReference type="HOGENOM" id="CLU_007148_2_0_5"/>
<dbReference type="InterPro" id="IPR032876">
    <property type="entry name" value="J_dom"/>
</dbReference>
<dbReference type="Proteomes" id="UP000009134">
    <property type="component" value="Chromosome"/>
</dbReference>
<evidence type="ECO:0000259" key="1">
    <source>
        <dbReference type="Pfam" id="PF13550"/>
    </source>
</evidence>
<dbReference type="STRING" id="279238.Saro_3132"/>